<comment type="caution">
    <text evidence="8">The sequence shown here is derived from an EMBL/GenBank/DDBJ whole genome shotgun (WGS) entry which is preliminary data.</text>
</comment>
<feature type="transmembrane region" description="Helical" evidence="7">
    <location>
        <begin position="48"/>
        <end position="73"/>
    </location>
</feature>
<feature type="transmembrane region" description="Helical" evidence="7">
    <location>
        <begin position="117"/>
        <end position="142"/>
    </location>
</feature>
<evidence type="ECO:0000256" key="3">
    <source>
        <dbReference type="ARBA" id="ARBA00022692"/>
    </source>
</evidence>
<feature type="transmembrane region" description="Helical" evidence="7">
    <location>
        <begin position="297"/>
        <end position="321"/>
    </location>
</feature>
<keyword evidence="4 7" id="KW-1133">Transmembrane helix</keyword>
<comment type="subcellular location">
    <subcellularLocation>
        <location evidence="1">Endomembrane system</location>
        <topology evidence="1">Multi-pass membrane protein</topology>
    </subcellularLocation>
    <subcellularLocation>
        <location evidence="2">Lysosome membrane</location>
    </subcellularLocation>
</comment>
<evidence type="ECO:0000256" key="7">
    <source>
        <dbReference type="SAM" id="Phobius"/>
    </source>
</evidence>
<name>A0A9D4L3K8_DREPO</name>
<evidence type="ECO:0000313" key="8">
    <source>
        <dbReference type="EMBL" id="KAH3851302.1"/>
    </source>
</evidence>
<keyword evidence="6" id="KW-0458">Lysosome</keyword>
<dbReference type="CDD" id="cd21464">
    <property type="entry name" value="7tm_GPR137"/>
    <property type="match status" value="1"/>
</dbReference>
<evidence type="ECO:0000256" key="1">
    <source>
        <dbReference type="ARBA" id="ARBA00004127"/>
    </source>
</evidence>
<sequence length="425" mass="48533">MFEVGNFSSNIQAYVKITTLPSVAKSTTTSDVTFPPPLKPALEPTFELGLTITFVSVYGLLFFMVYVQLWMIWYYRHKRFSYQTVFLFVTLIWSGLRMTLFSFYFKDSSRVNLFPVFTYWLLFCFPVCLQFIILCLLVLFFAQVVFKARARYHPSKFKRPLKVILVFTIIVFLTTNVICALKTKQYQIEKKQTTVPNYIPIIRVAVNDTLFIIVSLGLSVCIFKMAKMASASVVLETKGTTMCKALASCVVIEFVYFTRALYDVIALLKEHKKIPSFGYGWINVTDQADFVLLDEGYAYASFAIVLFVWEILPMFIVILFFRVKTSGSSKSLEDLPSHSRTDQPFFFDNPRRYDSDEDLLAPGIYQNSVQSGVYSVNSGDSFEDSIPPRVPTLGYGAVRTSDRQYSYSVSPAVLPPSLQQRFGSN</sequence>
<organism evidence="8 9">
    <name type="scientific">Dreissena polymorpha</name>
    <name type="common">Zebra mussel</name>
    <name type="synonym">Mytilus polymorpha</name>
    <dbReference type="NCBI Taxonomy" id="45954"/>
    <lineage>
        <taxon>Eukaryota</taxon>
        <taxon>Metazoa</taxon>
        <taxon>Spiralia</taxon>
        <taxon>Lophotrochozoa</taxon>
        <taxon>Mollusca</taxon>
        <taxon>Bivalvia</taxon>
        <taxon>Autobranchia</taxon>
        <taxon>Heteroconchia</taxon>
        <taxon>Euheterodonta</taxon>
        <taxon>Imparidentia</taxon>
        <taxon>Neoheterodontei</taxon>
        <taxon>Myida</taxon>
        <taxon>Dreissenoidea</taxon>
        <taxon>Dreissenidae</taxon>
        <taxon>Dreissena</taxon>
    </lineage>
</organism>
<evidence type="ECO:0000256" key="5">
    <source>
        <dbReference type="ARBA" id="ARBA00023136"/>
    </source>
</evidence>
<protein>
    <recommendedName>
        <fullName evidence="10">Integral membrane protein GPR137B</fullName>
    </recommendedName>
</protein>
<accession>A0A9D4L3K8</accession>
<feature type="transmembrane region" description="Helical" evidence="7">
    <location>
        <begin position="85"/>
        <end position="105"/>
    </location>
</feature>
<evidence type="ECO:0000256" key="6">
    <source>
        <dbReference type="ARBA" id="ARBA00023228"/>
    </source>
</evidence>
<reference evidence="8" key="1">
    <citation type="journal article" date="2019" name="bioRxiv">
        <title>The Genome of the Zebra Mussel, Dreissena polymorpha: A Resource for Invasive Species Research.</title>
        <authorList>
            <person name="McCartney M.A."/>
            <person name="Auch B."/>
            <person name="Kono T."/>
            <person name="Mallez S."/>
            <person name="Zhang Y."/>
            <person name="Obille A."/>
            <person name="Becker A."/>
            <person name="Abrahante J.E."/>
            <person name="Garbe J."/>
            <person name="Badalamenti J.P."/>
            <person name="Herman A."/>
            <person name="Mangelson H."/>
            <person name="Liachko I."/>
            <person name="Sullivan S."/>
            <person name="Sone E.D."/>
            <person name="Koren S."/>
            <person name="Silverstein K.A.T."/>
            <person name="Beckman K.B."/>
            <person name="Gohl D.M."/>
        </authorList>
    </citation>
    <scope>NUCLEOTIDE SEQUENCE</scope>
    <source>
        <strain evidence="8">Duluth1</strain>
        <tissue evidence="8">Whole animal</tissue>
    </source>
</reference>
<keyword evidence="3 7" id="KW-0812">Transmembrane</keyword>
<evidence type="ECO:0000256" key="2">
    <source>
        <dbReference type="ARBA" id="ARBA00004656"/>
    </source>
</evidence>
<evidence type="ECO:0000256" key="4">
    <source>
        <dbReference type="ARBA" id="ARBA00022989"/>
    </source>
</evidence>
<dbReference type="GO" id="GO:0012505">
    <property type="term" value="C:endomembrane system"/>
    <property type="evidence" value="ECO:0007669"/>
    <property type="project" value="UniProtKB-SubCell"/>
</dbReference>
<proteinExistence type="predicted"/>
<feature type="transmembrane region" description="Helical" evidence="7">
    <location>
        <begin position="163"/>
        <end position="181"/>
    </location>
</feature>
<dbReference type="AlphaFoldDB" id="A0A9D4L3K8"/>
<keyword evidence="5 7" id="KW-0472">Membrane</keyword>
<gene>
    <name evidence="8" type="ORF">DPMN_093782</name>
</gene>
<dbReference type="PANTHER" id="PTHR15146:SF3">
    <property type="entry name" value="THH1_TOM1_TOM3 DOMAIN-CONTAINING PROTEIN"/>
    <property type="match status" value="1"/>
</dbReference>
<feature type="transmembrane region" description="Helical" evidence="7">
    <location>
        <begin position="201"/>
        <end position="223"/>
    </location>
</feature>
<feature type="transmembrane region" description="Helical" evidence="7">
    <location>
        <begin position="243"/>
        <end position="262"/>
    </location>
</feature>
<dbReference type="Proteomes" id="UP000828390">
    <property type="component" value="Unassembled WGS sequence"/>
</dbReference>
<keyword evidence="9" id="KW-1185">Reference proteome</keyword>
<dbReference type="OrthoDB" id="192544at2759"/>
<dbReference type="GO" id="GO:0005765">
    <property type="term" value="C:lysosomal membrane"/>
    <property type="evidence" value="ECO:0007669"/>
    <property type="project" value="UniProtKB-SubCell"/>
</dbReference>
<evidence type="ECO:0000313" key="9">
    <source>
        <dbReference type="Proteomes" id="UP000828390"/>
    </source>
</evidence>
<dbReference type="GO" id="GO:1904263">
    <property type="term" value="P:positive regulation of TORC1 signaling"/>
    <property type="evidence" value="ECO:0007669"/>
    <property type="project" value="TreeGrafter"/>
</dbReference>
<dbReference type="EMBL" id="JAIWYP010000003">
    <property type="protein sequence ID" value="KAH3851302.1"/>
    <property type="molecule type" value="Genomic_DNA"/>
</dbReference>
<dbReference type="InterPro" id="IPR029723">
    <property type="entry name" value="GPR137"/>
</dbReference>
<dbReference type="PANTHER" id="PTHR15146">
    <property type="entry name" value="INTEGRAL MEMBRANE PROTEIN GPR137"/>
    <property type="match status" value="1"/>
</dbReference>
<reference evidence="8" key="2">
    <citation type="submission" date="2020-11" db="EMBL/GenBank/DDBJ databases">
        <authorList>
            <person name="McCartney M.A."/>
            <person name="Auch B."/>
            <person name="Kono T."/>
            <person name="Mallez S."/>
            <person name="Becker A."/>
            <person name="Gohl D.M."/>
            <person name="Silverstein K.A.T."/>
            <person name="Koren S."/>
            <person name="Bechman K.B."/>
            <person name="Herman A."/>
            <person name="Abrahante J.E."/>
            <person name="Garbe J."/>
        </authorList>
    </citation>
    <scope>NUCLEOTIDE SEQUENCE</scope>
    <source>
        <strain evidence="8">Duluth1</strain>
        <tissue evidence="8">Whole animal</tissue>
    </source>
</reference>
<evidence type="ECO:0008006" key="10">
    <source>
        <dbReference type="Google" id="ProtNLM"/>
    </source>
</evidence>